<feature type="transmembrane region" description="Helical" evidence="12">
    <location>
        <begin position="177"/>
        <end position="196"/>
    </location>
</feature>
<dbReference type="Gene3D" id="3.30.2010.10">
    <property type="entry name" value="Metalloproteases ('zincins'), catalytic domain"/>
    <property type="match status" value="1"/>
</dbReference>
<dbReference type="HAMAP" id="MF_00188">
    <property type="entry name" value="Pept_M48_protease_HtpX"/>
    <property type="match status" value="1"/>
</dbReference>
<dbReference type="KEGG" id="stim:H1B31_00295"/>
<evidence type="ECO:0000256" key="11">
    <source>
        <dbReference type="ARBA" id="ARBA00023136"/>
    </source>
</evidence>
<keyword evidence="8 12" id="KW-0862">Zinc</keyword>
<dbReference type="PANTHER" id="PTHR43221">
    <property type="entry name" value="PROTEASE HTPX"/>
    <property type="match status" value="1"/>
</dbReference>
<reference evidence="14 15" key="1">
    <citation type="submission" date="2020-07" db="EMBL/GenBank/DDBJ databases">
        <title>Complete genome and description of Selenomonas timonensis sp. nov., a new bacterium isolated from a gingivitis subject.</title>
        <authorList>
            <person name="Antezack A."/>
        </authorList>
    </citation>
    <scope>NUCLEOTIDE SEQUENCE [LARGE SCALE GENOMIC DNA]</scope>
    <source>
        <strain evidence="14 15">Marseille-Q3039</strain>
    </source>
</reference>
<keyword evidence="15" id="KW-1185">Reference proteome</keyword>
<feature type="transmembrane region" description="Helical" evidence="12">
    <location>
        <begin position="30"/>
        <end position="47"/>
    </location>
</feature>
<evidence type="ECO:0000256" key="9">
    <source>
        <dbReference type="ARBA" id="ARBA00022989"/>
    </source>
</evidence>
<sequence>MNTLKTTMLMALLMALMVALGGIFAGHTGMTVMLIIALGMNFFSYWFSDRMVLSMYNAQEVDRSSAPELYGLVEKLAGRAELPMPRVYIINEDAPNAFATGRNPSNAAVAVTTGLMRALDYNEISGVLGHELAHVKHRDILISTIAATMATVISYAASIAQWAAIFGGGRSSDDDRGGIIGMIATAIIAPIAAALIQMAISRSREYSADEGGAEICGNPNYLAAALEKIEYYAVHGAQLPEATPATAHMCIINPLTGRDISFKSLFSTHPDTQERIARLREQAQRMHIR</sequence>
<keyword evidence="5 12" id="KW-0812">Transmembrane</keyword>
<dbReference type="EC" id="3.4.24.-" evidence="12"/>
<dbReference type="Pfam" id="PF01435">
    <property type="entry name" value="Peptidase_M48"/>
    <property type="match status" value="1"/>
</dbReference>
<comment type="similarity">
    <text evidence="2 12">Belongs to the peptidase M48B family.</text>
</comment>
<feature type="transmembrane region" description="Helical" evidence="12">
    <location>
        <begin position="140"/>
        <end position="165"/>
    </location>
</feature>
<protein>
    <recommendedName>
        <fullName evidence="12">Protease HtpX homolog</fullName>
        <ecNumber evidence="12">3.4.24.-</ecNumber>
    </recommendedName>
</protein>
<dbReference type="GO" id="GO:0008270">
    <property type="term" value="F:zinc ion binding"/>
    <property type="evidence" value="ECO:0007669"/>
    <property type="project" value="UniProtKB-UniRule"/>
</dbReference>
<evidence type="ECO:0000256" key="5">
    <source>
        <dbReference type="ARBA" id="ARBA00022692"/>
    </source>
</evidence>
<dbReference type="Proteomes" id="UP000515480">
    <property type="component" value="Chromosome"/>
</dbReference>
<evidence type="ECO:0000256" key="1">
    <source>
        <dbReference type="ARBA" id="ARBA00004651"/>
    </source>
</evidence>
<keyword evidence="11 12" id="KW-0472">Membrane</keyword>
<keyword evidence="3 12" id="KW-1003">Cell membrane</keyword>
<feature type="active site" evidence="12">
    <location>
        <position position="131"/>
    </location>
</feature>
<evidence type="ECO:0000313" key="14">
    <source>
        <dbReference type="EMBL" id="QNH54455.1"/>
    </source>
</evidence>
<comment type="subcellular location">
    <subcellularLocation>
        <location evidence="1 12">Cell membrane</location>
        <topology evidence="1 12">Multi-pass membrane protein</topology>
    </subcellularLocation>
</comment>
<feature type="domain" description="Peptidase M48" evidence="13">
    <location>
        <begin position="67"/>
        <end position="282"/>
    </location>
</feature>
<dbReference type="PANTHER" id="PTHR43221:SF1">
    <property type="entry name" value="PROTEASE HTPX"/>
    <property type="match status" value="1"/>
</dbReference>
<keyword evidence="10 12" id="KW-0482">Metalloprotease</keyword>
<keyword evidence="9 12" id="KW-1133">Transmembrane helix</keyword>
<dbReference type="InterPro" id="IPR001915">
    <property type="entry name" value="Peptidase_M48"/>
</dbReference>
<evidence type="ECO:0000259" key="13">
    <source>
        <dbReference type="Pfam" id="PF01435"/>
    </source>
</evidence>
<evidence type="ECO:0000256" key="2">
    <source>
        <dbReference type="ARBA" id="ARBA00009779"/>
    </source>
</evidence>
<evidence type="ECO:0000256" key="6">
    <source>
        <dbReference type="ARBA" id="ARBA00022723"/>
    </source>
</evidence>
<evidence type="ECO:0000256" key="10">
    <source>
        <dbReference type="ARBA" id="ARBA00023049"/>
    </source>
</evidence>
<organism evidence="14 15">
    <name type="scientific">Selenomonas timonae</name>
    <dbReference type="NCBI Taxonomy" id="2754044"/>
    <lineage>
        <taxon>Bacteria</taxon>
        <taxon>Bacillati</taxon>
        <taxon>Bacillota</taxon>
        <taxon>Negativicutes</taxon>
        <taxon>Selenomonadales</taxon>
        <taxon>Selenomonadaceae</taxon>
        <taxon>Selenomonas</taxon>
    </lineage>
</organism>
<keyword evidence="7 12" id="KW-0378">Hydrolase</keyword>
<dbReference type="AlphaFoldDB" id="A0A7G7VK12"/>
<gene>
    <name evidence="12 14" type="primary">htpX</name>
    <name evidence="14" type="ORF">H1B31_00295</name>
</gene>
<keyword evidence="6 12" id="KW-0479">Metal-binding</keyword>
<dbReference type="EMBL" id="CP060204">
    <property type="protein sequence ID" value="QNH54455.1"/>
    <property type="molecule type" value="Genomic_DNA"/>
</dbReference>
<keyword evidence="4 12" id="KW-0645">Protease</keyword>
<dbReference type="GO" id="GO:0006508">
    <property type="term" value="P:proteolysis"/>
    <property type="evidence" value="ECO:0007669"/>
    <property type="project" value="UniProtKB-KW"/>
</dbReference>
<evidence type="ECO:0000256" key="4">
    <source>
        <dbReference type="ARBA" id="ARBA00022670"/>
    </source>
</evidence>
<dbReference type="NCBIfam" id="NF002826">
    <property type="entry name" value="PRK03001.1"/>
    <property type="match status" value="1"/>
</dbReference>
<dbReference type="GO" id="GO:0004222">
    <property type="term" value="F:metalloendopeptidase activity"/>
    <property type="evidence" value="ECO:0007669"/>
    <property type="project" value="UniProtKB-UniRule"/>
</dbReference>
<dbReference type="RefSeq" id="WP_185980433.1">
    <property type="nucleotide sequence ID" value="NZ_CP060204.1"/>
</dbReference>
<evidence type="ECO:0000256" key="7">
    <source>
        <dbReference type="ARBA" id="ARBA00022801"/>
    </source>
</evidence>
<dbReference type="GO" id="GO:0005886">
    <property type="term" value="C:plasma membrane"/>
    <property type="evidence" value="ECO:0007669"/>
    <property type="project" value="UniProtKB-SubCell"/>
</dbReference>
<feature type="binding site" evidence="12">
    <location>
        <position position="134"/>
    </location>
    <ligand>
        <name>Zn(2+)</name>
        <dbReference type="ChEBI" id="CHEBI:29105"/>
        <note>catalytic</note>
    </ligand>
</feature>
<evidence type="ECO:0000256" key="12">
    <source>
        <dbReference type="HAMAP-Rule" id="MF_00188"/>
    </source>
</evidence>
<feature type="binding site" evidence="12">
    <location>
        <position position="130"/>
    </location>
    <ligand>
        <name>Zn(2+)</name>
        <dbReference type="ChEBI" id="CHEBI:29105"/>
        <note>catalytic</note>
    </ligand>
</feature>
<evidence type="ECO:0000256" key="3">
    <source>
        <dbReference type="ARBA" id="ARBA00022475"/>
    </source>
</evidence>
<evidence type="ECO:0000313" key="15">
    <source>
        <dbReference type="Proteomes" id="UP000515480"/>
    </source>
</evidence>
<dbReference type="InterPro" id="IPR050083">
    <property type="entry name" value="HtpX_protease"/>
</dbReference>
<dbReference type="InterPro" id="IPR022919">
    <property type="entry name" value="Pept_M48_protease_HtpX"/>
</dbReference>
<feature type="transmembrane region" description="Helical" evidence="12">
    <location>
        <begin position="7"/>
        <end position="24"/>
    </location>
</feature>
<feature type="binding site" evidence="12">
    <location>
        <position position="205"/>
    </location>
    <ligand>
        <name>Zn(2+)</name>
        <dbReference type="ChEBI" id="CHEBI:29105"/>
        <note>catalytic</note>
    </ligand>
</feature>
<proteinExistence type="inferred from homology"/>
<evidence type="ECO:0000256" key="8">
    <source>
        <dbReference type="ARBA" id="ARBA00022833"/>
    </source>
</evidence>
<name>A0A7G7VK12_9FIRM</name>
<accession>A0A7G7VK12</accession>
<dbReference type="CDD" id="cd07336">
    <property type="entry name" value="M48B_HtpX_like"/>
    <property type="match status" value="1"/>
</dbReference>
<comment type="cofactor">
    <cofactor evidence="12">
        <name>Zn(2+)</name>
        <dbReference type="ChEBI" id="CHEBI:29105"/>
    </cofactor>
    <text evidence="12">Binds 1 zinc ion per subunit.</text>
</comment>